<name>A0A2I0TC40_LIMLA</name>
<reference evidence="2" key="2">
    <citation type="submission" date="2017-12" db="EMBL/GenBank/DDBJ databases">
        <title>Genome sequence of the Bar-tailed Godwit (Limosa lapponica baueri).</title>
        <authorList>
            <person name="Lima N.C.B."/>
            <person name="Parody-Merino A.M."/>
            <person name="Battley P.F."/>
            <person name="Fidler A.E."/>
            <person name="Prosdocimi F."/>
        </authorList>
    </citation>
    <scope>NUCLEOTIDE SEQUENCE [LARGE SCALE GENOMIC DNA]</scope>
</reference>
<dbReference type="Proteomes" id="UP000233556">
    <property type="component" value="Unassembled WGS sequence"/>
</dbReference>
<gene>
    <name evidence="1" type="ORF">llap_18337</name>
</gene>
<protein>
    <submittedName>
        <fullName evidence="1">Uncharacterized protein</fullName>
    </submittedName>
</protein>
<proteinExistence type="predicted"/>
<keyword evidence="2" id="KW-1185">Reference proteome</keyword>
<reference evidence="2" key="1">
    <citation type="submission" date="2017-11" db="EMBL/GenBank/DDBJ databases">
        <authorList>
            <person name="Lima N.C."/>
            <person name="Parody-Merino A.M."/>
            <person name="Battley P.F."/>
            <person name="Fidler A.E."/>
            <person name="Prosdocimi F."/>
        </authorList>
    </citation>
    <scope>NUCLEOTIDE SEQUENCE [LARGE SCALE GENOMIC DNA]</scope>
</reference>
<evidence type="ECO:0000313" key="2">
    <source>
        <dbReference type="Proteomes" id="UP000233556"/>
    </source>
</evidence>
<evidence type="ECO:0000313" key="1">
    <source>
        <dbReference type="EMBL" id="PKU31359.1"/>
    </source>
</evidence>
<organism evidence="1 2">
    <name type="scientific">Limosa lapponica baueri</name>
    <dbReference type="NCBI Taxonomy" id="1758121"/>
    <lineage>
        <taxon>Eukaryota</taxon>
        <taxon>Metazoa</taxon>
        <taxon>Chordata</taxon>
        <taxon>Craniata</taxon>
        <taxon>Vertebrata</taxon>
        <taxon>Euteleostomi</taxon>
        <taxon>Archelosauria</taxon>
        <taxon>Archosauria</taxon>
        <taxon>Dinosauria</taxon>
        <taxon>Saurischia</taxon>
        <taxon>Theropoda</taxon>
        <taxon>Coelurosauria</taxon>
        <taxon>Aves</taxon>
        <taxon>Neognathae</taxon>
        <taxon>Neoaves</taxon>
        <taxon>Charadriiformes</taxon>
        <taxon>Scolopacidae</taxon>
        <taxon>Limosa</taxon>
    </lineage>
</organism>
<sequence>MEKSHQEEFCDFLLTTKALGHEVRNLGTSVISHKGLIGQGAEHPEYQVEDLLLAGLDNIDGTTMDSPDDAQPLPGQGCTYDGNGVTSVLALDGFWICDRFSSCQDDPVEDPPGFGEETFFYDI</sequence>
<accession>A0A2I0TC40</accession>
<dbReference type="EMBL" id="KZ512932">
    <property type="protein sequence ID" value="PKU31359.1"/>
    <property type="molecule type" value="Genomic_DNA"/>
</dbReference>
<dbReference type="AlphaFoldDB" id="A0A2I0TC40"/>